<gene>
    <name evidence="3" type="primary">LOC108864131</name>
</gene>
<dbReference type="RefSeq" id="XP_018494650.1">
    <property type="nucleotide sequence ID" value="XM_018639134.1"/>
</dbReference>
<name>A0AAJ7P9H0_9ACAR</name>
<dbReference type="GeneID" id="108864131"/>
<dbReference type="KEGG" id="goe:108864131"/>
<dbReference type="Pfam" id="PF25298">
    <property type="entry name" value="Baculo_FP_2nd"/>
    <property type="match status" value="1"/>
</dbReference>
<feature type="domain" description="FP protein C-terminal" evidence="1">
    <location>
        <begin position="180"/>
        <end position="232"/>
    </location>
</feature>
<sequence length="232" mass="26815">MSNGFNDAQIDQLQKMFSKMESKIEARLDKVITDRLSECMDLKLKPVIKKVELLSKDTAELKSRLLQAELSARRNNTEIVGFPVEHASEPGIVLMNMAKKIGLTIQKTDLITVYKTGKPRRLGERDCQNIIAEWSNHSLASSFILKVNEYRKRHNNRLDARMFFNSETSASVAVYPHLPREMKQLRWIAKKKAEELGYNYCWITPPGKLLMRKSEGSPSFWIRCEEDLIKLK</sequence>
<reference evidence="3" key="1">
    <citation type="submission" date="2025-08" db="UniProtKB">
        <authorList>
            <consortium name="RefSeq"/>
        </authorList>
    </citation>
    <scope>IDENTIFICATION</scope>
</reference>
<evidence type="ECO:0000313" key="3">
    <source>
        <dbReference type="RefSeq" id="XP_018494650.1"/>
    </source>
</evidence>
<organism evidence="2 3">
    <name type="scientific">Galendromus occidentalis</name>
    <name type="common">western predatory mite</name>
    <dbReference type="NCBI Taxonomy" id="34638"/>
    <lineage>
        <taxon>Eukaryota</taxon>
        <taxon>Metazoa</taxon>
        <taxon>Ecdysozoa</taxon>
        <taxon>Arthropoda</taxon>
        <taxon>Chelicerata</taxon>
        <taxon>Arachnida</taxon>
        <taxon>Acari</taxon>
        <taxon>Parasitiformes</taxon>
        <taxon>Mesostigmata</taxon>
        <taxon>Gamasina</taxon>
        <taxon>Phytoseioidea</taxon>
        <taxon>Phytoseiidae</taxon>
        <taxon>Typhlodrominae</taxon>
        <taxon>Galendromus</taxon>
    </lineage>
</organism>
<evidence type="ECO:0000259" key="1">
    <source>
        <dbReference type="Pfam" id="PF25298"/>
    </source>
</evidence>
<dbReference type="AlphaFoldDB" id="A0AAJ7P9H0"/>
<dbReference type="InterPro" id="IPR057251">
    <property type="entry name" value="FP_C"/>
</dbReference>
<accession>A0AAJ7P9H0</accession>
<evidence type="ECO:0000313" key="2">
    <source>
        <dbReference type="Proteomes" id="UP000694867"/>
    </source>
</evidence>
<proteinExistence type="predicted"/>
<dbReference type="Proteomes" id="UP000694867">
    <property type="component" value="Unplaced"/>
</dbReference>
<keyword evidence="2" id="KW-1185">Reference proteome</keyword>
<protein>
    <submittedName>
        <fullName evidence="3">Uncharacterized protein LOC108864131</fullName>
    </submittedName>
</protein>